<keyword evidence="4" id="KW-1185">Reference proteome</keyword>
<organism evidence="3 4">
    <name type="scientific">Oceanirhabdus seepicola</name>
    <dbReference type="NCBI Taxonomy" id="2828781"/>
    <lineage>
        <taxon>Bacteria</taxon>
        <taxon>Bacillati</taxon>
        <taxon>Bacillota</taxon>
        <taxon>Clostridia</taxon>
        <taxon>Eubacteriales</taxon>
        <taxon>Clostridiaceae</taxon>
        <taxon>Oceanirhabdus</taxon>
    </lineage>
</organism>
<evidence type="ECO:0000256" key="1">
    <source>
        <dbReference type="SAM" id="SignalP"/>
    </source>
</evidence>
<keyword evidence="1" id="KW-0732">Signal</keyword>
<dbReference type="RefSeq" id="WP_250858993.1">
    <property type="nucleotide sequence ID" value="NZ_JAGSOJ010000002.1"/>
</dbReference>
<dbReference type="EMBL" id="JAGSOJ010000002">
    <property type="protein sequence ID" value="MCM1989946.1"/>
    <property type="molecule type" value="Genomic_DNA"/>
</dbReference>
<dbReference type="InterPro" id="IPR036392">
    <property type="entry name" value="PLAT/LH2_dom_sf"/>
</dbReference>
<name>A0A9J6NZU1_9CLOT</name>
<dbReference type="PROSITE" id="PS50095">
    <property type="entry name" value="PLAT"/>
    <property type="match status" value="1"/>
</dbReference>
<dbReference type="Proteomes" id="UP001056429">
    <property type="component" value="Unassembled WGS sequence"/>
</dbReference>
<dbReference type="Gene3D" id="2.60.60.20">
    <property type="entry name" value="PLAT/LH2 domain"/>
    <property type="match status" value="2"/>
</dbReference>
<evidence type="ECO:0000313" key="3">
    <source>
        <dbReference type="EMBL" id="MCM1989946.1"/>
    </source>
</evidence>
<accession>A0A9J6NZU1</accession>
<comment type="caution">
    <text evidence="3">The sequence shown here is derived from an EMBL/GenBank/DDBJ whole genome shotgun (WGS) entry which is preliminary data.</text>
</comment>
<sequence>MKLKKVVMSMVMIVLLFTVSGKNVQANGTKTQVYIANEIIAELEKNGGYIEIEGQGKVEVPDNIKNAILNQQDAFRAGAVGPDFYPSFLVGLRGIHANESGYYLDELIQNYIDNPPANATERQKIEAFLLGMQVHYSGDIISRTEFNELAGGDFPRISYEMSKSDANKLLRYSAIEGYYDSILPEKGYSYEIAAPIDFVAKHMAFNGENGGDIKRGLNYKYKYSYDSSKSKVGIELPLVLFVKYQNEIVNFNNTLNKNVVTGVVSSVADIDRWIGGIEGSIEDWIRSNEKAASRVLNGESSAYALSKEYATYVNGPLENMIPLRDVIKILKTGSGVGFLDEVLGVSDAITGEVTDFLAANIAGGNDTKSSNELAKILINDPKLFSDETSVLKNKIKIAGDKSVKEATNLAKLMILGQSGLKNLVSSAGVYNLSGMKIDNFNPTTLVEAHGGLKITLRTGSGSVVNGYGTDDDVYCIIKFKDGTVKQVTLDDPGANDFERGDEREYYVKFDKQRKLSEIESIKIEKNNYFDDDWKLERAVIKTTGGRELTTCSPSFWFKSRSDEVKIYPYIGAKKLQVRIKTKNGNMWKTYGTDGDVYARVYYGGKYHNYELDLELYNDFEKGDEDTYPIELEPGYDYSDVEEVGFYKANGDEWRVQEAWVLVNGREYAHKEYNHNVGKTGVTICGQINGFDTEDKPNYTDKVFGELYIIPEFFKDIYSLDKKNAIDDKFFLCETPELKDKVYNKLVLSENIDSNTDKDENTSNNKDFSYNKNYLTTIQNKTVNEHKAMIIGNKQSRVNMVGTTYWNEDENHHKYWVWEDTIDVGNFRDLIDEGKMYCGVMNKYITKDGETIHNVIWYSDDNGQTYEILDYKKGNATKLDSVIFNDINIPTGTTHIKVWVHAEALEDEDLDIELKDRMFGMKYKD</sequence>
<evidence type="ECO:0000259" key="2">
    <source>
        <dbReference type="PROSITE" id="PS50095"/>
    </source>
</evidence>
<reference evidence="3" key="1">
    <citation type="journal article" date="2021" name="mSystems">
        <title>Bacteria and Archaea Synergistically Convert Glycine Betaine to Biogenic Methane in the Formosa Cold Seep of the South China Sea.</title>
        <authorList>
            <person name="Li L."/>
            <person name="Zhang W."/>
            <person name="Zhang S."/>
            <person name="Song L."/>
            <person name="Sun Q."/>
            <person name="Zhang H."/>
            <person name="Xiang H."/>
            <person name="Dong X."/>
        </authorList>
    </citation>
    <scope>NUCLEOTIDE SEQUENCE</scope>
    <source>
        <strain evidence="3">ZWT</strain>
    </source>
</reference>
<protein>
    <recommendedName>
        <fullName evidence="2">PLAT domain-containing protein</fullName>
    </recommendedName>
</protein>
<reference evidence="3" key="2">
    <citation type="submission" date="2021-04" db="EMBL/GenBank/DDBJ databases">
        <authorList>
            <person name="Dong X."/>
        </authorList>
    </citation>
    <scope>NUCLEOTIDE SEQUENCE</scope>
    <source>
        <strain evidence="3">ZWT</strain>
    </source>
</reference>
<proteinExistence type="predicted"/>
<feature type="signal peptide" evidence="1">
    <location>
        <begin position="1"/>
        <end position="26"/>
    </location>
</feature>
<feature type="chain" id="PRO_5039889113" description="PLAT domain-containing protein" evidence="1">
    <location>
        <begin position="27"/>
        <end position="924"/>
    </location>
</feature>
<gene>
    <name evidence="3" type="ORF">KDK92_09350</name>
</gene>
<feature type="domain" description="PLAT" evidence="2">
    <location>
        <begin position="450"/>
        <end position="571"/>
    </location>
</feature>
<dbReference type="SUPFAM" id="SSF49723">
    <property type="entry name" value="Lipase/lipooxygenase domain (PLAT/LH2 domain)"/>
    <property type="match status" value="2"/>
</dbReference>
<evidence type="ECO:0000313" key="4">
    <source>
        <dbReference type="Proteomes" id="UP001056429"/>
    </source>
</evidence>
<dbReference type="AlphaFoldDB" id="A0A9J6NZU1"/>
<dbReference type="InterPro" id="IPR001024">
    <property type="entry name" value="PLAT/LH2_dom"/>
</dbReference>